<protein>
    <submittedName>
        <fullName evidence="2">Uncharacterized protein</fullName>
    </submittedName>
</protein>
<dbReference type="AlphaFoldDB" id="A0A915IB53"/>
<accession>A0A915IB53</accession>
<reference evidence="2" key="1">
    <citation type="submission" date="2022-11" db="UniProtKB">
        <authorList>
            <consortium name="WormBaseParasite"/>
        </authorList>
    </citation>
    <scope>IDENTIFICATION</scope>
</reference>
<proteinExistence type="predicted"/>
<name>A0A915IB53_ROMCU</name>
<organism evidence="1 2">
    <name type="scientific">Romanomermis culicivorax</name>
    <name type="common">Nematode worm</name>
    <dbReference type="NCBI Taxonomy" id="13658"/>
    <lineage>
        <taxon>Eukaryota</taxon>
        <taxon>Metazoa</taxon>
        <taxon>Ecdysozoa</taxon>
        <taxon>Nematoda</taxon>
        <taxon>Enoplea</taxon>
        <taxon>Dorylaimia</taxon>
        <taxon>Mermithida</taxon>
        <taxon>Mermithoidea</taxon>
        <taxon>Mermithidae</taxon>
        <taxon>Romanomermis</taxon>
    </lineage>
</organism>
<evidence type="ECO:0000313" key="1">
    <source>
        <dbReference type="Proteomes" id="UP000887565"/>
    </source>
</evidence>
<dbReference type="Proteomes" id="UP000887565">
    <property type="component" value="Unplaced"/>
</dbReference>
<keyword evidence="1" id="KW-1185">Reference proteome</keyword>
<evidence type="ECO:0000313" key="2">
    <source>
        <dbReference type="WBParaSite" id="nRc.2.0.1.t11003-RA"/>
    </source>
</evidence>
<dbReference type="WBParaSite" id="nRc.2.0.1.t11003-RA">
    <property type="protein sequence ID" value="nRc.2.0.1.t11003-RA"/>
    <property type="gene ID" value="nRc.2.0.1.g11003"/>
</dbReference>
<sequence length="215" mass="24321">MFLDLEIIQSGYYGTTRLIVAVSNATGADGKAMPLTIPSMIIPSMIPLMLKQFQLSNTKFMIPFFCRLVAHSELPGEQKCQHWLNNYYMDRKINQSGLLQAFKKQAIDFYTITHLPMFWTHLLRTLLNKRLIKSFNRTISSRMISYIRPEGFLGGARAVPPLANVGVGVTIQTRAQQKWSGSGPNKNGRVWDPWIGYNINPTGGILHVTIQHSQL</sequence>